<dbReference type="Gene3D" id="3.40.50.1380">
    <property type="entry name" value="Methylglyoxal synthase-like domain"/>
    <property type="match status" value="1"/>
</dbReference>
<evidence type="ECO:0000313" key="5">
    <source>
        <dbReference type="EMBL" id="CAF4189239.1"/>
    </source>
</evidence>
<dbReference type="Proteomes" id="UP000663848">
    <property type="component" value="Unassembled WGS sequence"/>
</dbReference>
<evidence type="ECO:0000313" key="7">
    <source>
        <dbReference type="EMBL" id="CAF4458680.1"/>
    </source>
</evidence>
<gene>
    <name evidence="4" type="ORF">GRG538_LOCUS17573</name>
    <name evidence="5" type="ORF">HFQ381_LOCUS6736</name>
    <name evidence="3" type="ORF">LUA448_LOCUS8013</name>
    <name evidence="7" type="ORF">QYT958_LOCUS1238</name>
    <name evidence="2" type="ORF">TIS948_LOCUS15963</name>
    <name evidence="6" type="ORF">UJA718_LOCUS16080</name>
</gene>
<dbReference type="PANTHER" id="PTHR30492">
    <property type="entry name" value="METHYLGLYOXAL SYNTHASE"/>
    <property type="match status" value="1"/>
</dbReference>
<dbReference type="EMBL" id="CAJNYT010002912">
    <property type="protein sequence ID" value="CAF3500619.1"/>
    <property type="molecule type" value="Genomic_DNA"/>
</dbReference>
<evidence type="ECO:0000313" key="8">
    <source>
        <dbReference type="Proteomes" id="UP000663833"/>
    </source>
</evidence>
<dbReference type="Pfam" id="PF02142">
    <property type="entry name" value="MGS"/>
    <property type="match status" value="1"/>
</dbReference>
<dbReference type="GO" id="GO:0005829">
    <property type="term" value="C:cytosol"/>
    <property type="evidence" value="ECO:0007669"/>
    <property type="project" value="TreeGrafter"/>
</dbReference>
<dbReference type="EMBL" id="CAJOBP010002452">
    <property type="protein sequence ID" value="CAF4355438.1"/>
    <property type="molecule type" value="Genomic_DNA"/>
</dbReference>
<dbReference type="EMBL" id="CAJNYD010000822">
    <property type="protein sequence ID" value="CAF3300366.1"/>
    <property type="molecule type" value="Genomic_DNA"/>
</dbReference>
<dbReference type="PANTHER" id="PTHR30492:SF0">
    <property type="entry name" value="METHYLGLYOXAL SYNTHASE"/>
    <property type="match status" value="1"/>
</dbReference>
<comment type="caution">
    <text evidence="3">The sequence shown here is derived from an EMBL/GenBank/DDBJ whole genome shotgun (WGS) entry which is preliminary data.</text>
</comment>
<dbReference type="EMBL" id="CAJOBO010000309">
    <property type="protein sequence ID" value="CAF4189239.1"/>
    <property type="molecule type" value="Genomic_DNA"/>
</dbReference>
<name>A0A817SM49_9BILA</name>
<dbReference type="InterPro" id="IPR018148">
    <property type="entry name" value="Methylglyoxal_synth_AS"/>
</dbReference>
<dbReference type="NCBIfam" id="NF003559">
    <property type="entry name" value="PRK05234.1"/>
    <property type="match status" value="1"/>
</dbReference>
<dbReference type="InterPro" id="IPR004363">
    <property type="entry name" value="Methylgl_synth"/>
</dbReference>
<evidence type="ECO:0000313" key="2">
    <source>
        <dbReference type="EMBL" id="CAF3264233.1"/>
    </source>
</evidence>
<dbReference type="Proteomes" id="UP000663872">
    <property type="component" value="Unassembled WGS sequence"/>
</dbReference>
<dbReference type="GO" id="GO:0008929">
    <property type="term" value="F:methylglyoxal synthase activity"/>
    <property type="evidence" value="ECO:0007669"/>
    <property type="project" value="InterPro"/>
</dbReference>
<organism evidence="3 8">
    <name type="scientific">Rotaria socialis</name>
    <dbReference type="NCBI Taxonomy" id="392032"/>
    <lineage>
        <taxon>Eukaryota</taxon>
        <taxon>Metazoa</taxon>
        <taxon>Spiralia</taxon>
        <taxon>Gnathifera</taxon>
        <taxon>Rotifera</taxon>
        <taxon>Eurotatoria</taxon>
        <taxon>Bdelloidea</taxon>
        <taxon>Philodinida</taxon>
        <taxon>Philodinidae</taxon>
        <taxon>Rotaria</taxon>
    </lineage>
</organism>
<evidence type="ECO:0000313" key="6">
    <source>
        <dbReference type="EMBL" id="CAF4355438.1"/>
    </source>
</evidence>
<dbReference type="AlphaFoldDB" id="A0A817SM49"/>
<evidence type="ECO:0000259" key="1">
    <source>
        <dbReference type="PROSITE" id="PS51855"/>
    </source>
</evidence>
<feature type="domain" description="MGS-like" evidence="1">
    <location>
        <begin position="242"/>
        <end position="391"/>
    </location>
</feature>
<dbReference type="Proteomes" id="UP000663825">
    <property type="component" value="Unassembled WGS sequence"/>
</dbReference>
<evidence type="ECO:0000313" key="3">
    <source>
        <dbReference type="EMBL" id="CAF3300366.1"/>
    </source>
</evidence>
<dbReference type="OrthoDB" id="10251097at2759"/>
<dbReference type="PROSITE" id="PS51855">
    <property type="entry name" value="MGS"/>
    <property type="match status" value="1"/>
</dbReference>
<evidence type="ECO:0000313" key="4">
    <source>
        <dbReference type="EMBL" id="CAF3500619.1"/>
    </source>
</evidence>
<keyword evidence="9" id="KW-1185">Reference proteome</keyword>
<dbReference type="InterPro" id="IPR011607">
    <property type="entry name" value="MGS-like_dom"/>
</dbReference>
<dbReference type="Proteomes" id="UP000663873">
    <property type="component" value="Unassembled WGS sequence"/>
</dbReference>
<dbReference type="SMART" id="SM00851">
    <property type="entry name" value="MGS"/>
    <property type="match status" value="1"/>
</dbReference>
<dbReference type="Proteomes" id="UP000663833">
    <property type="component" value="Unassembled WGS sequence"/>
</dbReference>
<sequence length="391" mass="44223">MATRALLKKQKDRPDRVETDYSMTIAMIPLNLRFLWFDEAIEEYENMRDEFCKQTNCDPSRWFNTTNKTECISYLARQPSSDKTVLISAGSLAESIVKSIDEQHKNKLHSLYIYCHNPQRYTNLKVTLSKMVPVVDIFVHPQMLITCMKENLAIESRVLLSSELYTIESNATVLPRQQTTTADPQNHQLRIGSHSNQNNPADSTDIIHIINLEIAEALANHRLTLEKKPELTLEDINKEMAASVATGKHKRIGFAAHNLKKEELVQCLKKYADMLREHKLYATGTTGLEIQKALNVPITLFKSGPIGGDIQLAELIVTGKLDILIFLIDSLTAHAHDVDVQVLIRAARLYDIQCVTNIGAVDQILTSQWMNKTSIRKIPVTGYPEKATKSK</sequence>
<dbReference type="InterPro" id="IPR036914">
    <property type="entry name" value="MGS-like_dom_sf"/>
</dbReference>
<protein>
    <recommendedName>
        <fullName evidence="1">MGS-like domain-containing protein</fullName>
    </recommendedName>
</protein>
<dbReference type="Proteomes" id="UP000663851">
    <property type="component" value="Unassembled WGS sequence"/>
</dbReference>
<reference evidence="3" key="1">
    <citation type="submission" date="2021-02" db="EMBL/GenBank/DDBJ databases">
        <authorList>
            <person name="Nowell W R."/>
        </authorList>
    </citation>
    <scope>NUCLEOTIDE SEQUENCE</scope>
</reference>
<dbReference type="EMBL" id="CAJOBR010000065">
    <property type="protein sequence ID" value="CAF4458680.1"/>
    <property type="molecule type" value="Genomic_DNA"/>
</dbReference>
<dbReference type="GO" id="GO:0019242">
    <property type="term" value="P:methylglyoxal biosynthetic process"/>
    <property type="evidence" value="ECO:0007669"/>
    <property type="project" value="InterPro"/>
</dbReference>
<accession>A0A817SM49</accession>
<dbReference type="EMBL" id="CAJNXB010002622">
    <property type="protein sequence ID" value="CAF3264233.1"/>
    <property type="molecule type" value="Genomic_DNA"/>
</dbReference>
<evidence type="ECO:0000313" key="9">
    <source>
        <dbReference type="Proteomes" id="UP000663873"/>
    </source>
</evidence>
<proteinExistence type="predicted"/>
<dbReference type="PROSITE" id="PS01335">
    <property type="entry name" value="METHYLGLYOXAL_SYNTH"/>
    <property type="match status" value="1"/>
</dbReference>
<dbReference type="SUPFAM" id="SSF52335">
    <property type="entry name" value="Methylglyoxal synthase-like"/>
    <property type="match status" value="1"/>
</dbReference>